<protein>
    <submittedName>
        <fullName evidence="1">Uncharacterized protein</fullName>
    </submittedName>
</protein>
<accession>A0A2P4XSM7</accession>
<evidence type="ECO:0000313" key="1">
    <source>
        <dbReference type="EMBL" id="POM68499.1"/>
    </source>
</evidence>
<name>A0A2P4XSM7_9STRA</name>
<comment type="caution">
    <text evidence="1">The sequence shown here is derived from an EMBL/GenBank/DDBJ whole genome shotgun (WGS) entry which is preliminary data.</text>
</comment>
<reference evidence="1 2" key="1">
    <citation type="journal article" date="2017" name="Genome Biol. Evol.">
        <title>Phytophthora megakarya and P. palmivora, closely related causal agents of cacao black pod rot, underwent increases in genome sizes and gene numbers by different mechanisms.</title>
        <authorList>
            <person name="Ali S.S."/>
            <person name="Shao J."/>
            <person name="Lary D.J."/>
            <person name="Kronmiller B."/>
            <person name="Shen D."/>
            <person name="Strem M.D."/>
            <person name="Amoako-Attah I."/>
            <person name="Akrofi A.Y."/>
            <person name="Begoude B.A."/>
            <person name="Ten Hoopen G.M."/>
            <person name="Coulibaly K."/>
            <person name="Kebe B.I."/>
            <person name="Melnick R.L."/>
            <person name="Guiltinan M.J."/>
            <person name="Tyler B.M."/>
            <person name="Meinhardt L.W."/>
            <person name="Bailey B.A."/>
        </authorList>
    </citation>
    <scope>NUCLEOTIDE SEQUENCE [LARGE SCALE GENOMIC DNA]</scope>
    <source>
        <strain evidence="2">sbr112.9</strain>
    </source>
</reference>
<gene>
    <name evidence="1" type="ORF">PHPALM_15338</name>
</gene>
<dbReference type="AlphaFoldDB" id="A0A2P4XSM7"/>
<dbReference type="OrthoDB" id="91404at2759"/>
<dbReference type="EMBL" id="NCKW01008179">
    <property type="protein sequence ID" value="POM68499.1"/>
    <property type="molecule type" value="Genomic_DNA"/>
</dbReference>
<organism evidence="1 2">
    <name type="scientific">Phytophthora palmivora</name>
    <dbReference type="NCBI Taxonomy" id="4796"/>
    <lineage>
        <taxon>Eukaryota</taxon>
        <taxon>Sar</taxon>
        <taxon>Stramenopiles</taxon>
        <taxon>Oomycota</taxon>
        <taxon>Peronosporomycetes</taxon>
        <taxon>Peronosporales</taxon>
        <taxon>Peronosporaceae</taxon>
        <taxon>Phytophthora</taxon>
    </lineage>
</organism>
<sequence length="89" mass="9533">MLLEVKKKDVSGSPAPVLPVDKVIALIDLLGDQVIDAQEAYEVYADTDLIANNNIGAKRIPSATTVPFLSYTDFLACLVAFLASLHSLT</sequence>
<keyword evidence="2" id="KW-1185">Reference proteome</keyword>
<proteinExistence type="predicted"/>
<dbReference type="Proteomes" id="UP000237271">
    <property type="component" value="Unassembled WGS sequence"/>
</dbReference>
<evidence type="ECO:0000313" key="2">
    <source>
        <dbReference type="Proteomes" id="UP000237271"/>
    </source>
</evidence>